<accession>A0A6J5WZH5</accession>
<dbReference type="OrthoDB" id="270584at2759"/>
<protein>
    <recommendedName>
        <fullName evidence="3">EF-hand domain-containing protein</fullName>
    </recommendedName>
</protein>
<gene>
    <name evidence="1" type="ORF">ORAREDHAP_LOCUS21921</name>
</gene>
<keyword evidence="2" id="KW-1185">Reference proteome</keyword>
<name>A0A6J5WZH5_PRUAR</name>
<sequence>MDRVLMALGGTREERATIIRSLFNSFDAANLGYLDHPQIEAELSALQILPLYKYAKDLMKAIDGATVHRREGVGNIGEALGTKRARLWFFYFIKLVGPTIDTSSVNV</sequence>
<evidence type="ECO:0008006" key="3">
    <source>
        <dbReference type="Google" id="ProtNLM"/>
    </source>
</evidence>
<dbReference type="AlphaFoldDB" id="A0A6J5WZH5"/>
<proteinExistence type="predicted"/>
<evidence type="ECO:0000313" key="2">
    <source>
        <dbReference type="Proteomes" id="UP000507245"/>
    </source>
</evidence>
<dbReference type="EMBL" id="CAEKKB010000003">
    <property type="protein sequence ID" value="CAB4304384.1"/>
    <property type="molecule type" value="Genomic_DNA"/>
</dbReference>
<reference evidence="2" key="1">
    <citation type="journal article" date="2020" name="Genome Biol.">
        <title>Gamete binning: chromosome-level and haplotype-resolved genome assembly enabled by high-throughput single-cell sequencing of gamete genomes.</title>
        <authorList>
            <person name="Campoy J.A."/>
            <person name="Sun H."/>
            <person name="Goel M."/>
            <person name="Jiao W.-B."/>
            <person name="Folz-Donahue K."/>
            <person name="Wang N."/>
            <person name="Rubio M."/>
            <person name="Liu C."/>
            <person name="Kukat C."/>
            <person name="Ruiz D."/>
            <person name="Huettel B."/>
            <person name="Schneeberger K."/>
        </authorList>
    </citation>
    <scope>NUCLEOTIDE SEQUENCE [LARGE SCALE GENOMIC DNA]</scope>
    <source>
        <strain evidence="2">cv. Rojo Pasion</strain>
    </source>
</reference>
<organism evidence="1 2">
    <name type="scientific">Prunus armeniaca</name>
    <name type="common">Apricot</name>
    <name type="synonym">Armeniaca vulgaris</name>
    <dbReference type="NCBI Taxonomy" id="36596"/>
    <lineage>
        <taxon>Eukaryota</taxon>
        <taxon>Viridiplantae</taxon>
        <taxon>Streptophyta</taxon>
        <taxon>Embryophyta</taxon>
        <taxon>Tracheophyta</taxon>
        <taxon>Spermatophyta</taxon>
        <taxon>Magnoliopsida</taxon>
        <taxon>eudicotyledons</taxon>
        <taxon>Gunneridae</taxon>
        <taxon>Pentapetalae</taxon>
        <taxon>rosids</taxon>
        <taxon>fabids</taxon>
        <taxon>Rosales</taxon>
        <taxon>Rosaceae</taxon>
        <taxon>Amygdaloideae</taxon>
        <taxon>Amygdaleae</taxon>
        <taxon>Prunus</taxon>
    </lineage>
</organism>
<dbReference type="Proteomes" id="UP000507245">
    <property type="component" value="Unassembled WGS sequence"/>
</dbReference>
<evidence type="ECO:0000313" key="1">
    <source>
        <dbReference type="EMBL" id="CAB4304384.1"/>
    </source>
</evidence>